<dbReference type="EMBL" id="NCXP01000007">
    <property type="protein sequence ID" value="OSC41393.1"/>
    <property type="molecule type" value="Genomic_DNA"/>
</dbReference>
<dbReference type="AlphaFoldDB" id="A0A1X2LWI4"/>
<keyword evidence="2" id="KW-0472">Membrane</keyword>
<feature type="transmembrane region" description="Helical" evidence="2">
    <location>
        <begin position="232"/>
        <end position="258"/>
    </location>
</feature>
<dbReference type="SUPFAM" id="SSF140459">
    <property type="entry name" value="PE/PPE dimer-like"/>
    <property type="match status" value="1"/>
</dbReference>
<dbReference type="Proteomes" id="UP000193247">
    <property type="component" value="Unassembled WGS sequence"/>
</dbReference>
<feature type="domain" description="PPE" evidence="3">
    <location>
        <begin position="6"/>
        <end position="168"/>
    </location>
</feature>
<name>A0A1X2LWI4_9MYCO</name>
<organism evidence="5 6">
    <name type="scientific">Mycobacterium decipiens</name>
    <dbReference type="NCBI Taxonomy" id="1430326"/>
    <lineage>
        <taxon>Bacteria</taxon>
        <taxon>Bacillati</taxon>
        <taxon>Actinomycetota</taxon>
        <taxon>Actinomycetes</taxon>
        <taxon>Mycobacteriales</taxon>
        <taxon>Mycobacteriaceae</taxon>
        <taxon>Mycobacterium</taxon>
    </lineage>
</organism>
<dbReference type="InterPro" id="IPR000030">
    <property type="entry name" value="PPE_dom"/>
</dbReference>
<dbReference type="RefSeq" id="WP_085324569.1">
    <property type="nucleotide sequence ID" value="NZ_NCXP01000007.1"/>
</dbReference>
<dbReference type="InterPro" id="IPR038332">
    <property type="entry name" value="PPE_sf"/>
</dbReference>
<dbReference type="STRING" id="1430326.B8W66_08330"/>
<keyword evidence="6" id="KW-1185">Reference proteome</keyword>
<evidence type="ECO:0008006" key="7">
    <source>
        <dbReference type="Google" id="ProtNLM"/>
    </source>
</evidence>
<dbReference type="OrthoDB" id="4728682at2"/>
<evidence type="ECO:0000256" key="2">
    <source>
        <dbReference type="SAM" id="Phobius"/>
    </source>
</evidence>
<dbReference type="Pfam" id="PF00823">
    <property type="entry name" value="PPE"/>
    <property type="match status" value="1"/>
</dbReference>
<evidence type="ECO:0000259" key="4">
    <source>
        <dbReference type="Pfam" id="PF18878"/>
    </source>
</evidence>
<reference evidence="5 6" key="1">
    <citation type="submission" date="2017-04" db="EMBL/GenBank/DDBJ databases">
        <title>The new phylogeny of genus Mycobacterium.</title>
        <authorList>
            <person name="Tortoli E."/>
            <person name="Trovato A."/>
            <person name="Cirillo D.M."/>
        </authorList>
    </citation>
    <scope>NUCLEOTIDE SEQUENCE [LARGE SCALE GENOMIC DNA]</scope>
    <source>
        <strain evidence="5 6">TBL 1200985</strain>
    </source>
</reference>
<dbReference type="GO" id="GO:0052572">
    <property type="term" value="P:response to host immune response"/>
    <property type="evidence" value="ECO:0007669"/>
    <property type="project" value="TreeGrafter"/>
</dbReference>
<evidence type="ECO:0000259" key="3">
    <source>
        <dbReference type="Pfam" id="PF00823"/>
    </source>
</evidence>
<keyword evidence="2" id="KW-0812">Transmembrane</keyword>
<dbReference type="InterPro" id="IPR043641">
    <property type="entry name" value="PPE-PPW_C"/>
</dbReference>
<gene>
    <name evidence="5" type="ORF">B8W66_08330</name>
</gene>
<dbReference type="PANTHER" id="PTHR46766:SF1">
    <property type="entry name" value="GLUTAMINE-RICH PROTEIN 2"/>
    <property type="match status" value="1"/>
</dbReference>
<protein>
    <recommendedName>
        <fullName evidence="7">PPE family protein</fullName>
    </recommendedName>
</protein>
<comment type="caution">
    <text evidence="5">The sequence shown here is derived from an EMBL/GenBank/DDBJ whole genome shotgun (WGS) entry which is preliminary data.</text>
</comment>
<dbReference type="Pfam" id="PF18878">
    <property type="entry name" value="PPE-PPW"/>
    <property type="match status" value="1"/>
</dbReference>
<accession>A0A1X2LWI4</accession>
<keyword evidence="2" id="KW-1133">Transmembrane helix</keyword>
<evidence type="ECO:0000313" key="5">
    <source>
        <dbReference type="EMBL" id="OSC41393.1"/>
    </source>
</evidence>
<comment type="similarity">
    <text evidence="1">Belongs to the mycobacterial PPE family.</text>
</comment>
<evidence type="ECO:0000313" key="6">
    <source>
        <dbReference type="Proteomes" id="UP000193247"/>
    </source>
</evidence>
<feature type="transmembrane region" description="Helical" evidence="2">
    <location>
        <begin position="264"/>
        <end position="285"/>
    </location>
</feature>
<sequence>MTTPFWLGVPPEVPSALLSSGPGPAPLQAAAAAWTSLSAEYASAAEELTEVLGAVQTGAWEGPSADSYTAAHLPYLAWLTKTSADSAGMAAQQELVATAYTTALAAMPTLPELAANHATHAALSATNLFGINTIPIAVNEAAYARMWVQAATTMGEYEDVSGIAVASAPRTTRAPKVLRRVVGAASPLSAAPTGVDALPVWIVIILQILAILGEILFAIVGYAIIIAIVLPILILAYAIVFSIIGFFVAVIAAALAIIVGPPLLLAASPFVLAGTLIAVPTATSLSTALPIGIGQYLASVDAEPVEIEVGQVEADAAAGATRLAPALGESAAVRPVAAWSPAVAPGDKLASAVASHQGAGPLGFAGTAGKASVARPAGLTVLGHGEFSGAPQVPLLPVTWVQNLLGAAS</sequence>
<feature type="domain" description="PPE-PPW subfamily C-terminal" evidence="4">
    <location>
        <begin position="353"/>
        <end position="400"/>
    </location>
</feature>
<evidence type="ECO:0000256" key="1">
    <source>
        <dbReference type="ARBA" id="ARBA00010652"/>
    </source>
</evidence>
<dbReference type="Gene3D" id="1.20.1260.20">
    <property type="entry name" value="PPE superfamily"/>
    <property type="match status" value="1"/>
</dbReference>
<proteinExistence type="inferred from homology"/>
<dbReference type="PANTHER" id="PTHR46766">
    <property type="entry name" value="GLUTAMINE-RICH PROTEIN 2"/>
    <property type="match status" value="1"/>
</dbReference>